<evidence type="ECO:0000256" key="1">
    <source>
        <dbReference type="ARBA" id="ARBA00022741"/>
    </source>
</evidence>
<evidence type="ECO:0000256" key="5">
    <source>
        <dbReference type="SAM" id="Phobius"/>
    </source>
</evidence>
<dbReference type="Proteomes" id="UP000322981">
    <property type="component" value="Unassembled WGS sequence"/>
</dbReference>
<keyword evidence="1" id="KW-0547">Nucleotide-binding</keyword>
<reference evidence="6 7" key="1">
    <citation type="submission" date="2019-09" db="EMBL/GenBank/DDBJ databases">
        <title>Whole-genome sequence of the purple sulfur bacterium Thiohalocapsa marina DSM 19078.</title>
        <authorList>
            <person name="Kyndt J.A."/>
            <person name="Meyer T.E."/>
        </authorList>
    </citation>
    <scope>NUCLEOTIDE SEQUENCE [LARGE SCALE GENOMIC DNA]</scope>
    <source>
        <strain evidence="6 7">DSM 19078</strain>
    </source>
</reference>
<keyword evidence="2" id="KW-0067">ATP-binding</keyword>
<dbReference type="CDD" id="cd05387">
    <property type="entry name" value="BY-kinase"/>
    <property type="match status" value="1"/>
</dbReference>
<keyword evidence="5" id="KW-0472">Membrane</keyword>
<comment type="caution">
    <text evidence="6">The sequence shown here is derived from an EMBL/GenBank/DDBJ whole genome shotgun (WGS) entry which is preliminary data.</text>
</comment>
<dbReference type="InterPro" id="IPR050445">
    <property type="entry name" value="Bact_polysacc_biosynth/exp"/>
</dbReference>
<feature type="transmembrane region" description="Helical" evidence="5">
    <location>
        <begin position="110"/>
        <end position="132"/>
    </location>
</feature>
<dbReference type="PANTHER" id="PTHR32309:SF31">
    <property type="entry name" value="CAPSULAR EXOPOLYSACCHARIDE FAMILY"/>
    <property type="match status" value="1"/>
</dbReference>
<feature type="compositionally biased region" description="Basic and acidic residues" evidence="4">
    <location>
        <begin position="56"/>
        <end position="74"/>
    </location>
</feature>
<dbReference type="PANTHER" id="PTHR32309">
    <property type="entry name" value="TYROSINE-PROTEIN KINASE"/>
    <property type="match status" value="1"/>
</dbReference>
<organism evidence="6 7">
    <name type="scientific">Thiohalocapsa marina</name>
    <dbReference type="NCBI Taxonomy" id="424902"/>
    <lineage>
        <taxon>Bacteria</taxon>
        <taxon>Pseudomonadati</taxon>
        <taxon>Pseudomonadota</taxon>
        <taxon>Gammaproteobacteria</taxon>
        <taxon>Chromatiales</taxon>
        <taxon>Chromatiaceae</taxon>
        <taxon>Thiohalocapsa</taxon>
    </lineage>
</organism>
<name>A0A5M8FQF7_9GAMM</name>
<dbReference type="AlphaFoldDB" id="A0A5M8FQF7"/>
<evidence type="ECO:0000256" key="4">
    <source>
        <dbReference type="SAM" id="MobiDB-lite"/>
    </source>
</evidence>
<sequence length="808" mass="87950">MTPLSETPELRIRNAHSGRHERTLYADDASGTDPASARSGRGGDPGEVAWDLVEPPLDRSSDRPAESDDSRDEAPLPFPAFPGMGGEEEAPAKGPGLDLERLARGILKRFWLAAGIAFVVATLFLVAAVTLVESRWQALAAVMLHRQEEFSLGAAKPFEPESYNLKTLLDTVKLPSSLQAVSEELNLGVPIRTLSPAIGVNIGKDSDIFQITAIWNDPVIAARIANTVVEHLVQRSRDLRRADAEEAHANYSEQLVQAREDLRSVVAEMRAFKTEHQFSSLAAETQVLVSSLSTLETERNTKLAELQAYNEARADLERLIEQEPEMVVSSTIYRNPLKSRLTDYEWQLQEARSRYTEKNPKVIKLQTRVDVLKQMIADSEDEGAPENQYTANTRLADLEARKRELIEEIGVREAQLVALEETIEKSRAKLLSLNAAEKEFRLLQARIVAAENLVQGLVGRVDEAEVVIQRNEAALALFEAATPPELPMPSPKKLIAMAGVVLGGGLGLGVALLLELLDPRLRTRRDALGMPDMDLAWEFQQLPSANSGCIDIRRPVDPVADLYRRIINELDTQLEPDDWRCLGIVSAEPEVGRSLTATNLALTLALKERPVILVDADLRSGAGARPSALLGLDDARVGLRQALEGEGSLTGLPTGTEIADFRLIAAGMAPSGKDDAAADIPASDVDAAGADASSLGLAILGSRRFGHLLDALRQSGCHLIYDLPPLDGQEPILEAAVALGSVLVVARSGQTTRGELRETVELLQERGARVCGILVTDVPINLLSGKPLFRPEPRRWFGLRRARATATA</sequence>
<feature type="transmembrane region" description="Helical" evidence="5">
    <location>
        <begin position="494"/>
        <end position="517"/>
    </location>
</feature>
<keyword evidence="3" id="KW-0175">Coiled coil</keyword>
<gene>
    <name evidence="6" type="ORF">F2Q65_16365</name>
</gene>
<evidence type="ECO:0000313" key="7">
    <source>
        <dbReference type="Proteomes" id="UP000322981"/>
    </source>
</evidence>
<protein>
    <recommendedName>
        <fullName evidence="8">Polysaccharide biosynthesis tyrosine autokinase</fullName>
    </recommendedName>
</protein>
<dbReference type="Gene3D" id="3.40.50.300">
    <property type="entry name" value="P-loop containing nucleotide triphosphate hydrolases"/>
    <property type="match status" value="1"/>
</dbReference>
<feature type="region of interest" description="Disordered" evidence="4">
    <location>
        <begin position="1"/>
        <end position="93"/>
    </location>
</feature>
<dbReference type="EMBL" id="VWXX01000036">
    <property type="protein sequence ID" value="KAA6183162.1"/>
    <property type="molecule type" value="Genomic_DNA"/>
</dbReference>
<feature type="compositionally biased region" description="Basic and acidic residues" evidence="4">
    <location>
        <begin position="8"/>
        <end position="25"/>
    </location>
</feature>
<accession>A0A5M8FQF7</accession>
<evidence type="ECO:0008006" key="8">
    <source>
        <dbReference type="Google" id="ProtNLM"/>
    </source>
</evidence>
<dbReference type="SUPFAM" id="SSF52540">
    <property type="entry name" value="P-loop containing nucleoside triphosphate hydrolases"/>
    <property type="match status" value="1"/>
</dbReference>
<evidence type="ECO:0000256" key="2">
    <source>
        <dbReference type="ARBA" id="ARBA00022840"/>
    </source>
</evidence>
<feature type="coiled-coil region" evidence="3">
    <location>
        <begin position="362"/>
        <end position="453"/>
    </location>
</feature>
<keyword evidence="5" id="KW-0812">Transmembrane</keyword>
<evidence type="ECO:0000256" key="3">
    <source>
        <dbReference type="SAM" id="Coils"/>
    </source>
</evidence>
<keyword evidence="5" id="KW-1133">Transmembrane helix</keyword>
<dbReference type="InterPro" id="IPR005702">
    <property type="entry name" value="Wzc-like_C"/>
</dbReference>
<keyword evidence="7" id="KW-1185">Reference proteome</keyword>
<feature type="coiled-coil region" evidence="3">
    <location>
        <begin position="241"/>
        <end position="268"/>
    </location>
</feature>
<proteinExistence type="predicted"/>
<evidence type="ECO:0000313" key="6">
    <source>
        <dbReference type="EMBL" id="KAA6183162.1"/>
    </source>
</evidence>
<feature type="coiled-coil region" evidence="3">
    <location>
        <begin position="292"/>
        <end position="319"/>
    </location>
</feature>
<dbReference type="InterPro" id="IPR027417">
    <property type="entry name" value="P-loop_NTPase"/>
</dbReference>